<protein>
    <submittedName>
        <fullName evidence="1">Uncharacterized protein</fullName>
    </submittedName>
</protein>
<accession>X0WWW4</accession>
<reference evidence="1" key="1">
    <citation type="journal article" date="2014" name="Front. Microbiol.">
        <title>High frequency of phylogenetically diverse reductive dehalogenase-homologous genes in deep subseafloor sedimentary metagenomes.</title>
        <authorList>
            <person name="Kawai M."/>
            <person name="Futagami T."/>
            <person name="Toyoda A."/>
            <person name="Takaki Y."/>
            <person name="Nishi S."/>
            <person name="Hori S."/>
            <person name="Arai W."/>
            <person name="Tsubouchi T."/>
            <person name="Morono Y."/>
            <person name="Uchiyama I."/>
            <person name="Ito T."/>
            <person name="Fujiyama A."/>
            <person name="Inagaki F."/>
            <person name="Takami H."/>
        </authorList>
    </citation>
    <scope>NUCLEOTIDE SEQUENCE</scope>
    <source>
        <strain evidence="1">Expedition CK06-06</strain>
    </source>
</reference>
<proteinExistence type="predicted"/>
<sequence>MEKKNLLLVVAVLALLNEHGYPNTNPPVLTNVRTVSINKA</sequence>
<name>X0WWW4_9ZZZZ</name>
<feature type="non-terminal residue" evidence="1">
    <location>
        <position position="40"/>
    </location>
</feature>
<comment type="caution">
    <text evidence="1">The sequence shown here is derived from an EMBL/GenBank/DDBJ whole genome shotgun (WGS) entry which is preliminary data.</text>
</comment>
<gene>
    <name evidence="1" type="ORF">S01H1_68831</name>
</gene>
<evidence type="ECO:0000313" key="1">
    <source>
        <dbReference type="EMBL" id="GAG35185.1"/>
    </source>
</evidence>
<dbReference type="EMBL" id="BARS01045657">
    <property type="protein sequence ID" value="GAG35185.1"/>
    <property type="molecule type" value="Genomic_DNA"/>
</dbReference>
<organism evidence="1">
    <name type="scientific">marine sediment metagenome</name>
    <dbReference type="NCBI Taxonomy" id="412755"/>
    <lineage>
        <taxon>unclassified sequences</taxon>
        <taxon>metagenomes</taxon>
        <taxon>ecological metagenomes</taxon>
    </lineage>
</organism>
<dbReference type="AlphaFoldDB" id="X0WWW4"/>